<keyword evidence="2" id="KW-0521">NADP</keyword>
<dbReference type="KEGG" id="pard:DN92_03590"/>
<accession>A0A6M9PU83</accession>
<keyword evidence="3" id="KW-0560">Oxidoreductase</keyword>
<evidence type="ECO:0000313" key="5">
    <source>
        <dbReference type="EMBL" id="QKM61496.1"/>
    </source>
</evidence>
<feature type="domain" description="Bacterial bifunctional deaminase-reductase C-terminal" evidence="4">
    <location>
        <begin position="5"/>
        <end position="189"/>
    </location>
</feature>
<dbReference type="Pfam" id="PF01872">
    <property type="entry name" value="RibD_C"/>
    <property type="match status" value="1"/>
</dbReference>
<dbReference type="InterPro" id="IPR024072">
    <property type="entry name" value="DHFR-like_dom_sf"/>
</dbReference>
<keyword evidence="6" id="KW-1185">Reference proteome</keyword>
<organism evidence="5 6">
    <name type="scientific">Polynucleobacter arcticus</name>
    <dbReference type="NCBI Taxonomy" id="1743165"/>
    <lineage>
        <taxon>Bacteria</taxon>
        <taxon>Pseudomonadati</taxon>
        <taxon>Pseudomonadota</taxon>
        <taxon>Betaproteobacteria</taxon>
        <taxon>Burkholderiales</taxon>
        <taxon>Burkholderiaceae</taxon>
        <taxon>Polynucleobacter</taxon>
    </lineage>
</organism>
<evidence type="ECO:0000259" key="4">
    <source>
        <dbReference type="Pfam" id="PF01872"/>
    </source>
</evidence>
<dbReference type="EMBL" id="CP028940">
    <property type="protein sequence ID" value="QKM61496.1"/>
    <property type="molecule type" value="Genomic_DNA"/>
</dbReference>
<reference evidence="5 6" key="1">
    <citation type="submission" date="2018-04" db="EMBL/GenBank/DDBJ databases">
        <title>Polynucleobacter sp. UK-Long2-W17 genome.</title>
        <authorList>
            <person name="Hahn M.W."/>
        </authorList>
    </citation>
    <scope>NUCLEOTIDE SEQUENCE [LARGE SCALE GENOMIC DNA]</scope>
    <source>
        <strain evidence="5 6">UK-Long2-W17</strain>
    </source>
</reference>
<evidence type="ECO:0000256" key="2">
    <source>
        <dbReference type="ARBA" id="ARBA00022857"/>
    </source>
</evidence>
<comment type="pathway">
    <text evidence="1">Cofactor biosynthesis; riboflavin biosynthesis.</text>
</comment>
<dbReference type="GO" id="GO:0009231">
    <property type="term" value="P:riboflavin biosynthetic process"/>
    <property type="evidence" value="ECO:0007669"/>
    <property type="project" value="InterPro"/>
</dbReference>
<evidence type="ECO:0000256" key="1">
    <source>
        <dbReference type="ARBA" id="ARBA00005104"/>
    </source>
</evidence>
<proteinExistence type="predicted"/>
<gene>
    <name evidence="5" type="ORF">DN92_03590</name>
</gene>
<dbReference type="Gene3D" id="3.40.430.10">
    <property type="entry name" value="Dihydrofolate Reductase, subunit A"/>
    <property type="match status" value="1"/>
</dbReference>
<dbReference type="GO" id="GO:0008703">
    <property type="term" value="F:5-amino-6-(5-phosphoribosylamino)uracil reductase activity"/>
    <property type="evidence" value="ECO:0007669"/>
    <property type="project" value="InterPro"/>
</dbReference>
<name>A0A6M9PU83_9BURK</name>
<dbReference type="InterPro" id="IPR002734">
    <property type="entry name" value="RibDG_C"/>
</dbReference>
<dbReference type="SUPFAM" id="SSF53597">
    <property type="entry name" value="Dihydrofolate reductase-like"/>
    <property type="match status" value="1"/>
</dbReference>
<evidence type="ECO:0000313" key="6">
    <source>
        <dbReference type="Proteomes" id="UP000501090"/>
    </source>
</evidence>
<dbReference type="PANTHER" id="PTHR38011">
    <property type="entry name" value="DIHYDROFOLATE REDUCTASE FAMILY PROTEIN (AFU_ORTHOLOGUE AFUA_8G06820)"/>
    <property type="match status" value="1"/>
</dbReference>
<evidence type="ECO:0000256" key="3">
    <source>
        <dbReference type="ARBA" id="ARBA00023002"/>
    </source>
</evidence>
<dbReference type="InterPro" id="IPR050765">
    <property type="entry name" value="Riboflavin_Biosynth_HTPR"/>
</dbReference>
<dbReference type="AlphaFoldDB" id="A0A6M9PU83"/>
<dbReference type="Proteomes" id="UP000501090">
    <property type="component" value="Chromosome"/>
</dbReference>
<dbReference type="PANTHER" id="PTHR38011:SF7">
    <property type="entry name" value="2,5-DIAMINO-6-RIBOSYLAMINO-4(3H)-PYRIMIDINONE 5'-PHOSPHATE REDUCTASE"/>
    <property type="match status" value="1"/>
</dbReference>
<sequence length="214" mass="23366">MMVVGQLGQTMDGRIATVTGQSRYINGHSGLVHLHQLRALVDAVVVGVGTVLADDPQLNVRLIEGKHPARVVIDPKGRLDPKARIWSDDGVKRLWIVSNGLNLEPPKGVKIIQLPMVDGHMEPAMILQSLSSEGLNRVLIEGGAETISRFLQANCLDRLHIIVAPIVMGSGRASFNLKAIEHMDQASRLKVKTHLLDSDVLFDCDLSSARIRIN</sequence>
<protein>
    <submittedName>
        <fullName evidence="5">Riboflavin deaminase</fullName>
    </submittedName>
</protein>